<dbReference type="GO" id="GO:0005096">
    <property type="term" value="F:GTPase activator activity"/>
    <property type="evidence" value="ECO:0007669"/>
    <property type="project" value="UniProtKB-KW"/>
</dbReference>
<reference evidence="3 4" key="1">
    <citation type="journal article" date="2013" name="BMC Genomics">
        <title>The miniature genome of a carnivorous plant Genlisea aurea contains a low number of genes and short non-coding sequences.</title>
        <authorList>
            <person name="Leushkin E.V."/>
            <person name="Sutormin R.A."/>
            <person name="Nabieva E.R."/>
            <person name="Penin A.A."/>
            <person name="Kondrashov A.S."/>
            <person name="Logacheva M.D."/>
        </authorList>
    </citation>
    <scope>NUCLEOTIDE SEQUENCE [LARGE SCALE GENOMIC DNA]</scope>
</reference>
<evidence type="ECO:0000256" key="1">
    <source>
        <dbReference type="ARBA" id="ARBA00022468"/>
    </source>
</evidence>
<dbReference type="SUPFAM" id="SSF47923">
    <property type="entry name" value="Ypt/Rab-GAP domain of gyp1p"/>
    <property type="match status" value="1"/>
</dbReference>
<proteinExistence type="predicted"/>
<dbReference type="PROSITE" id="PS50086">
    <property type="entry name" value="TBC_RABGAP"/>
    <property type="match status" value="1"/>
</dbReference>
<dbReference type="AlphaFoldDB" id="S8E8K4"/>
<dbReference type="EMBL" id="AUSU01000933">
    <property type="protein sequence ID" value="EPS72188.1"/>
    <property type="molecule type" value="Genomic_DNA"/>
</dbReference>
<keyword evidence="4" id="KW-1185">Reference proteome</keyword>
<dbReference type="PANTHER" id="PTHR22957">
    <property type="entry name" value="TBC1 DOMAIN FAMILY MEMBER GTPASE-ACTIVATING PROTEIN"/>
    <property type="match status" value="1"/>
</dbReference>
<organism evidence="3 4">
    <name type="scientific">Genlisea aurea</name>
    <dbReference type="NCBI Taxonomy" id="192259"/>
    <lineage>
        <taxon>Eukaryota</taxon>
        <taxon>Viridiplantae</taxon>
        <taxon>Streptophyta</taxon>
        <taxon>Embryophyta</taxon>
        <taxon>Tracheophyta</taxon>
        <taxon>Spermatophyta</taxon>
        <taxon>Magnoliopsida</taxon>
        <taxon>eudicotyledons</taxon>
        <taxon>Gunneridae</taxon>
        <taxon>Pentapetalae</taxon>
        <taxon>asterids</taxon>
        <taxon>lamiids</taxon>
        <taxon>Lamiales</taxon>
        <taxon>Lentibulariaceae</taxon>
        <taxon>Genlisea</taxon>
    </lineage>
</organism>
<evidence type="ECO:0000313" key="3">
    <source>
        <dbReference type="EMBL" id="EPS72188.1"/>
    </source>
</evidence>
<evidence type="ECO:0000259" key="2">
    <source>
        <dbReference type="PROSITE" id="PS50086"/>
    </source>
</evidence>
<dbReference type="Proteomes" id="UP000015453">
    <property type="component" value="Unassembled WGS sequence"/>
</dbReference>
<sequence length="112" mass="13626">LMERLGPNFNRDQSGMHSQFFALSKLVELLDRQLHKYLEARDCLNYFFCFRWILIQFKREFDYDSMMRLSGDVYVCVQKCHLHFYVCVAILKKHRSKIIKEEMSFDTLLKFI</sequence>
<feature type="non-terminal residue" evidence="3">
    <location>
        <position position="1"/>
    </location>
</feature>
<name>S8E8K4_9LAMI</name>
<dbReference type="InterPro" id="IPR000195">
    <property type="entry name" value="Rab-GAP-TBC_dom"/>
</dbReference>
<comment type="caution">
    <text evidence="3">The sequence shown here is derived from an EMBL/GenBank/DDBJ whole genome shotgun (WGS) entry which is preliminary data.</text>
</comment>
<feature type="non-terminal residue" evidence="3">
    <location>
        <position position="112"/>
    </location>
</feature>
<dbReference type="OrthoDB" id="1932177at2759"/>
<dbReference type="Gene3D" id="1.10.472.80">
    <property type="entry name" value="Ypt/Rab-GAP domain of gyp1p, domain 3"/>
    <property type="match status" value="1"/>
</dbReference>
<evidence type="ECO:0000313" key="4">
    <source>
        <dbReference type="Proteomes" id="UP000015453"/>
    </source>
</evidence>
<dbReference type="InterPro" id="IPR035969">
    <property type="entry name" value="Rab-GAP_TBC_sf"/>
</dbReference>
<keyword evidence="1" id="KW-0343">GTPase activation</keyword>
<dbReference type="Pfam" id="PF00566">
    <property type="entry name" value="RabGAP-TBC"/>
    <property type="match status" value="1"/>
</dbReference>
<gene>
    <name evidence="3" type="ORF">M569_02568</name>
</gene>
<dbReference type="PANTHER" id="PTHR22957:SF502">
    <property type="entry name" value="SMALL G PROTEIN SIGNALING MODULATOR 2-RELATED"/>
    <property type="match status" value="1"/>
</dbReference>
<protein>
    <recommendedName>
        <fullName evidence="2">Rab-GAP TBC domain-containing protein</fullName>
    </recommendedName>
</protein>
<feature type="domain" description="Rab-GAP TBC" evidence="2">
    <location>
        <begin position="1"/>
        <end position="77"/>
    </location>
</feature>
<accession>S8E8K4</accession>